<evidence type="ECO:0000313" key="5">
    <source>
        <dbReference type="EMBL" id="NYT36273.1"/>
    </source>
</evidence>
<evidence type="ECO:0000256" key="1">
    <source>
        <dbReference type="ARBA" id="ARBA00023015"/>
    </source>
</evidence>
<dbReference type="Proteomes" id="UP000580517">
    <property type="component" value="Unassembled WGS sequence"/>
</dbReference>
<dbReference type="Pfam" id="PF07729">
    <property type="entry name" value="FCD"/>
    <property type="match status" value="1"/>
</dbReference>
<name>A0A853F845_9BURK</name>
<accession>A0A853F845</accession>
<keyword evidence="3" id="KW-0804">Transcription</keyword>
<dbReference type="SUPFAM" id="SSF46785">
    <property type="entry name" value="Winged helix' DNA-binding domain"/>
    <property type="match status" value="1"/>
</dbReference>
<keyword evidence="2" id="KW-0238">DNA-binding</keyword>
<dbReference type="Gene3D" id="1.20.120.530">
    <property type="entry name" value="GntR ligand-binding domain-like"/>
    <property type="match status" value="1"/>
</dbReference>
<evidence type="ECO:0000259" key="4">
    <source>
        <dbReference type="PROSITE" id="PS50949"/>
    </source>
</evidence>
<dbReference type="RefSeq" id="WP_129968171.1">
    <property type="nucleotide sequence ID" value="NZ_JACCEW010000001.1"/>
</dbReference>
<reference evidence="5 6" key="1">
    <citation type="submission" date="2020-07" db="EMBL/GenBank/DDBJ databases">
        <title>Taxonomic revisions and descriptions of new bacterial species based on genomic comparisons in the high-G+C-content subgroup of the family Alcaligenaceae.</title>
        <authorList>
            <person name="Szabo A."/>
            <person name="Felfoldi T."/>
        </authorList>
    </citation>
    <scope>NUCLEOTIDE SEQUENCE [LARGE SCALE GENOMIC DNA]</scope>
    <source>
        <strain evidence="5 6">DSM 25264</strain>
    </source>
</reference>
<dbReference type="InterPro" id="IPR036388">
    <property type="entry name" value="WH-like_DNA-bd_sf"/>
</dbReference>
<dbReference type="InterPro" id="IPR036390">
    <property type="entry name" value="WH_DNA-bd_sf"/>
</dbReference>
<gene>
    <name evidence="5" type="ORF">H0A68_05255</name>
</gene>
<dbReference type="InterPro" id="IPR008920">
    <property type="entry name" value="TF_FadR/GntR_C"/>
</dbReference>
<dbReference type="GO" id="GO:0003677">
    <property type="term" value="F:DNA binding"/>
    <property type="evidence" value="ECO:0007669"/>
    <property type="project" value="UniProtKB-KW"/>
</dbReference>
<dbReference type="OrthoDB" id="8640050at2"/>
<evidence type="ECO:0000313" key="6">
    <source>
        <dbReference type="Proteomes" id="UP000580517"/>
    </source>
</evidence>
<feature type="domain" description="HTH gntR-type" evidence="4">
    <location>
        <begin position="50"/>
        <end position="117"/>
    </location>
</feature>
<dbReference type="PROSITE" id="PS50949">
    <property type="entry name" value="HTH_GNTR"/>
    <property type="match status" value="1"/>
</dbReference>
<dbReference type="CDD" id="cd07377">
    <property type="entry name" value="WHTH_GntR"/>
    <property type="match status" value="1"/>
</dbReference>
<dbReference type="PANTHER" id="PTHR43537:SF24">
    <property type="entry name" value="GLUCONATE OPERON TRANSCRIPTIONAL REPRESSOR"/>
    <property type="match status" value="1"/>
</dbReference>
<dbReference type="Pfam" id="PF00392">
    <property type="entry name" value="GntR"/>
    <property type="match status" value="1"/>
</dbReference>
<dbReference type="SUPFAM" id="SSF48008">
    <property type="entry name" value="GntR ligand-binding domain-like"/>
    <property type="match status" value="1"/>
</dbReference>
<evidence type="ECO:0000256" key="2">
    <source>
        <dbReference type="ARBA" id="ARBA00023125"/>
    </source>
</evidence>
<protein>
    <submittedName>
        <fullName evidence="5">GntR family transcriptional regulator</fullName>
    </submittedName>
</protein>
<dbReference type="InterPro" id="IPR000524">
    <property type="entry name" value="Tscrpt_reg_HTH_GntR"/>
</dbReference>
<evidence type="ECO:0000256" key="3">
    <source>
        <dbReference type="ARBA" id="ARBA00023163"/>
    </source>
</evidence>
<proteinExistence type="predicted"/>
<keyword evidence="6" id="KW-1185">Reference proteome</keyword>
<keyword evidence="1" id="KW-0805">Transcription regulation</keyword>
<comment type="caution">
    <text evidence="5">The sequence shown here is derived from an EMBL/GenBank/DDBJ whole genome shotgun (WGS) entry which is preliminary data.</text>
</comment>
<sequence length="278" mass="31186">MSIVDNSQNTKLIVFCRFIDQILKSMNNLRTRTSATSALQNPHAVGRSARSLPTLVAERLLQAILEGRLKPGERLQEIFLADEHAVSRATIREALAQLERGHFVERLPRYGARVAEVDTDDIHELYALRAVLLGLASERAARLANDNELQQFDAAVKALEQEAAAGVDAECYTEHVLKVQEALILMAQGKWINLMYESISNQALWHALVRNKGSAFSSVDRRLASARDWRTLANALVRRDSTASENAARALIHASCQFVLQQYKRDHGVSRDKLDYRT</sequence>
<dbReference type="Gene3D" id="1.10.10.10">
    <property type="entry name" value="Winged helix-like DNA-binding domain superfamily/Winged helix DNA-binding domain"/>
    <property type="match status" value="1"/>
</dbReference>
<dbReference type="EMBL" id="JACCEW010000001">
    <property type="protein sequence ID" value="NYT36273.1"/>
    <property type="molecule type" value="Genomic_DNA"/>
</dbReference>
<dbReference type="SMART" id="SM00345">
    <property type="entry name" value="HTH_GNTR"/>
    <property type="match status" value="1"/>
</dbReference>
<dbReference type="AlphaFoldDB" id="A0A853F845"/>
<dbReference type="SMART" id="SM00895">
    <property type="entry name" value="FCD"/>
    <property type="match status" value="1"/>
</dbReference>
<organism evidence="5 6">
    <name type="scientific">Allopusillimonas soli</name>
    <dbReference type="NCBI Taxonomy" id="659016"/>
    <lineage>
        <taxon>Bacteria</taxon>
        <taxon>Pseudomonadati</taxon>
        <taxon>Pseudomonadota</taxon>
        <taxon>Betaproteobacteria</taxon>
        <taxon>Burkholderiales</taxon>
        <taxon>Alcaligenaceae</taxon>
        <taxon>Allopusillimonas</taxon>
    </lineage>
</organism>
<dbReference type="InterPro" id="IPR011711">
    <property type="entry name" value="GntR_C"/>
</dbReference>
<dbReference type="GO" id="GO:0003700">
    <property type="term" value="F:DNA-binding transcription factor activity"/>
    <property type="evidence" value="ECO:0007669"/>
    <property type="project" value="InterPro"/>
</dbReference>
<dbReference type="PANTHER" id="PTHR43537">
    <property type="entry name" value="TRANSCRIPTIONAL REGULATOR, GNTR FAMILY"/>
    <property type="match status" value="1"/>
</dbReference>